<dbReference type="GO" id="GO:0006313">
    <property type="term" value="P:DNA transposition"/>
    <property type="evidence" value="ECO:0007669"/>
    <property type="project" value="InterPro"/>
</dbReference>
<protein>
    <submittedName>
        <fullName evidence="3">Transposase</fullName>
    </submittedName>
</protein>
<keyword evidence="1" id="KW-0812">Transmembrane</keyword>
<keyword evidence="1" id="KW-1133">Transmembrane helix</keyword>
<sequence length="461" mass="52674">MRQVWQLRSCCSRQRTFLWMVVILIGFTVRPDLVGVTSLVRGLWLTEAAYYGLLRNLHSTGIDREKLRSIWTALCLRLFESRLVKVNGKIVLLGDGIKVGKEGRKMPGVKSLHQESNNNSKAEFIMGHSCQALCLLVQSVGSFFAVPLACQIHEGLVFSNRDSRTLLDKIILLLGQLNITVGFYLVVDAYYTSQKVALPLLKMGGHLVSRMKSTAVAYYPAPPAKRKCRGRRRKYGKKVRLMTLFETLSESFETAPSPVYGERGVDIRFRVLDLLWRPMGILVRFVLVEHPVRGRIVLFSTDLTLPALEVIRLYGLRAKIELGFKQSLHVLGVYAYHFWMKAMNKIRKGDGDQYLHRSSEKYRNQIRRKMRAYDAHIQLGLISQGLLQYLSVTCSREIWASFGSWLRTMNPDASPSEAVTMMAMKRLFPEFLAALPLSHILKKFLTRRIDLSRCPDYRLAA</sequence>
<dbReference type="EMBL" id="JACRDE010000037">
    <property type="protein sequence ID" value="MBI5248080.1"/>
    <property type="molecule type" value="Genomic_DNA"/>
</dbReference>
<evidence type="ECO:0000259" key="2">
    <source>
        <dbReference type="Pfam" id="PF01609"/>
    </source>
</evidence>
<dbReference type="GO" id="GO:0003677">
    <property type="term" value="F:DNA binding"/>
    <property type="evidence" value="ECO:0007669"/>
    <property type="project" value="InterPro"/>
</dbReference>
<evidence type="ECO:0000313" key="3">
    <source>
        <dbReference type="EMBL" id="MBI5248080.1"/>
    </source>
</evidence>
<feature type="transmembrane region" description="Helical" evidence="1">
    <location>
        <begin position="170"/>
        <end position="191"/>
    </location>
</feature>
<dbReference type="GO" id="GO:0004803">
    <property type="term" value="F:transposase activity"/>
    <property type="evidence" value="ECO:0007669"/>
    <property type="project" value="InterPro"/>
</dbReference>
<dbReference type="InterPro" id="IPR002559">
    <property type="entry name" value="Transposase_11"/>
</dbReference>
<evidence type="ECO:0000256" key="1">
    <source>
        <dbReference type="SAM" id="Phobius"/>
    </source>
</evidence>
<dbReference type="InterPro" id="IPR012337">
    <property type="entry name" value="RNaseH-like_sf"/>
</dbReference>
<dbReference type="SUPFAM" id="SSF53098">
    <property type="entry name" value="Ribonuclease H-like"/>
    <property type="match status" value="1"/>
</dbReference>
<proteinExistence type="predicted"/>
<dbReference type="AlphaFoldDB" id="A0A9D6UZU1"/>
<organism evidence="3 4">
    <name type="scientific">Desulfomonile tiedjei</name>
    <dbReference type="NCBI Taxonomy" id="2358"/>
    <lineage>
        <taxon>Bacteria</taxon>
        <taxon>Pseudomonadati</taxon>
        <taxon>Thermodesulfobacteriota</taxon>
        <taxon>Desulfomonilia</taxon>
        <taxon>Desulfomonilales</taxon>
        <taxon>Desulfomonilaceae</taxon>
        <taxon>Desulfomonile</taxon>
    </lineage>
</organism>
<accession>A0A9D6UZU1</accession>
<comment type="caution">
    <text evidence="3">The sequence shown here is derived from an EMBL/GenBank/DDBJ whole genome shotgun (WGS) entry which is preliminary data.</text>
</comment>
<evidence type="ECO:0000313" key="4">
    <source>
        <dbReference type="Proteomes" id="UP000807825"/>
    </source>
</evidence>
<keyword evidence="1" id="KW-0472">Membrane</keyword>
<dbReference type="Pfam" id="PF01609">
    <property type="entry name" value="DDE_Tnp_1"/>
    <property type="match status" value="1"/>
</dbReference>
<gene>
    <name evidence="3" type="ORF">HY912_01175</name>
</gene>
<dbReference type="Proteomes" id="UP000807825">
    <property type="component" value="Unassembled WGS sequence"/>
</dbReference>
<name>A0A9D6UZU1_9BACT</name>
<feature type="domain" description="Transposase IS4-like" evidence="2">
    <location>
        <begin position="163"/>
        <end position="327"/>
    </location>
</feature>
<reference evidence="3" key="1">
    <citation type="submission" date="2020-07" db="EMBL/GenBank/DDBJ databases">
        <title>Huge and variable diversity of episymbiotic CPR bacteria and DPANN archaea in groundwater ecosystems.</title>
        <authorList>
            <person name="He C.Y."/>
            <person name="Keren R."/>
            <person name="Whittaker M."/>
            <person name="Farag I.F."/>
            <person name="Doudna J."/>
            <person name="Cate J.H.D."/>
            <person name="Banfield J.F."/>
        </authorList>
    </citation>
    <scope>NUCLEOTIDE SEQUENCE</scope>
    <source>
        <strain evidence="3">NC_groundwater_1664_Pr3_B-0.1um_52_9</strain>
    </source>
</reference>